<accession>A0A1L3MCZ2</accession>
<reference evidence="3 4" key="1">
    <citation type="submission" date="2015-11" db="EMBL/GenBank/DDBJ databases">
        <authorList>
            <person name="Zhang Y."/>
            <person name="Guo Z."/>
        </authorList>
    </citation>
    <scope>NUCLEOTIDE SEQUENCE [LARGE SCALE GENOMIC DNA]</scope>
    <source>
        <strain evidence="3 4">YFY001</strain>
    </source>
</reference>
<feature type="region of interest" description="Disordered" evidence="1">
    <location>
        <begin position="21"/>
        <end position="65"/>
    </location>
</feature>
<proteinExistence type="predicted"/>
<feature type="region of interest" description="Disordered" evidence="1">
    <location>
        <begin position="228"/>
        <end position="254"/>
    </location>
</feature>
<keyword evidence="4" id="KW-1185">Reference proteome</keyword>
<dbReference type="KEGG" id="jte:ASJ30_00940"/>
<evidence type="ECO:0000313" key="4">
    <source>
        <dbReference type="Proteomes" id="UP000182938"/>
    </source>
</evidence>
<dbReference type="EMBL" id="CP013290">
    <property type="protein sequence ID" value="APH00271.1"/>
    <property type="molecule type" value="Genomic_DNA"/>
</dbReference>
<evidence type="ECO:0000256" key="1">
    <source>
        <dbReference type="SAM" id="MobiDB-lite"/>
    </source>
</evidence>
<keyword evidence="2" id="KW-0732">Signal</keyword>
<feature type="signal peptide" evidence="2">
    <location>
        <begin position="1"/>
        <end position="20"/>
    </location>
</feature>
<dbReference type="PROSITE" id="PS51257">
    <property type="entry name" value="PROKAR_LIPOPROTEIN"/>
    <property type="match status" value="1"/>
</dbReference>
<name>A0A1L3MCZ2_9MICO</name>
<evidence type="ECO:0000313" key="3">
    <source>
        <dbReference type="EMBL" id="APH00271.1"/>
    </source>
</evidence>
<gene>
    <name evidence="3" type="ORF">ASJ30_00940</name>
</gene>
<feature type="region of interest" description="Disordered" evidence="1">
    <location>
        <begin position="123"/>
        <end position="144"/>
    </location>
</feature>
<dbReference type="RefSeq" id="WP_072623452.1">
    <property type="nucleotide sequence ID" value="NZ_CP013290.1"/>
</dbReference>
<evidence type="ECO:0000256" key="2">
    <source>
        <dbReference type="SAM" id="SignalP"/>
    </source>
</evidence>
<evidence type="ECO:0008006" key="5">
    <source>
        <dbReference type="Google" id="ProtNLM"/>
    </source>
</evidence>
<protein>
    <recommendedName>
        <fullName evidence="5">PknH-like extracellular domain-containing protein</fullName>
    </recommendedName>
</protein>
<dbReference type="Proteomes" id="UP000182938">
    <property type="component" value="Chromosome"/>
</dbReference>
<organism evidence="3 4">
    <name type="scientific">Janibacter indicus</name>
    <dbReference type="NCBI Taxonomy" id="857417"/>
    <lineage>
        <taxon>Bacteria</taxon>
        <taxon>Bacillati</taxon>
        <taxon>Actinomycetota</taxon>
        <taxon>Actinomycetes</taxon>
        <taxon>Micrococcales</taxon>
        <taxon>Intrasporangiaceae</taxon>
        <taxon>Janibacter</taxon>
    </lineage>
</organism>
<sequence>MTTRAAPFGMLAVAAAVALGACGGQDPAPTGSSTSSSPTSESSPTSTVTVTSTPEIETLDAPEQQELTRKQIIAALPADGEGPEGFGLTRKDVDVAADGSSDTDPQACLAATFGTPEVRSWTTKHRTEGSGVRHEHRGGGNPTPSLVVSVWTHDRPYPTRFLDDAGAAMARCASYEDNGTEWRTHHIANPVIGDRSFAVRRSSTAINLTIDDLWVRSGHNLINVRLASGPGPDSSDTLEKHAQGVLDDLTKATP</sequence>
<dbReference type="AlphaFoldDB" id="A0A1L3MCZ2"/>
<feature type="chain" id="PRO_5012498904" description="PknH-like extracellular domain-containing protein" evidence="2">
    <location>
        <begin position="21"/>
        <end position="254"/>
    </location>
</feature>
<feature type="compositionally biased region" description="Low complexity" evidence="1">
    <location>
        <begin position="32"/>
        <end position="55"/>
    </location>
</feature>